<accession>A0AA90P188</accession>
<reference evidence="1" key="1">
    <citation type="submission" date="2023-07" db="EMBL/GenBank/DDBJ databases">
        <title>Murine gut Bacillus species.</title>
        <authorList>
            <person name="Gutman E."/>
            <person name="Hashuel R."/>
            <person name="Litvak Y."/>
        </authorList>
    </citation>
    <scope>NUCLEOTIDE SEQUENCE</scope>
    <source>
        <strain evidence="1">RU283</strain>
    </source>
</reference>
<gene>
    <name evidence="1" type="ORF">Q8G35_14710</name>
</gene>
<proteinExistence type="predicted"/>
<dbReference type="AlphaFoldDB" id="A0AA90P188"/>
<organism evidence="1 2">
    <name type="scientific">Peribacillus simplex</name>
    <dbReference type="NCBI Taxonomy" id="1478"/>
    <lineage>
        <taxon>Bacteria</taxon>
        <taxon>Bacillati</taxon>
        <taxon>Bacillota</taxon>
        <taxon>Bacilli</taxon>
        <taxon>Bacillales</taxon>
        <taxon>Bacillaceae</taxon>
        <taxon>Peribacillus</taxon>
    </lineage>
</organism>
<name>A0AA90P188_9BACI</name>
<dbReference type="Proteomes" id="UP001178277">
    <property type="component" value="Unassembled WGS sequence"/>
</dbReference>
<protein>
    <submittedName>
        <fullName evidence="1">Uncharacterized protein</fullName>
    </submittedName>
</protein>
<evidence type="ECO:0000313" key="2">
    <source>
        <dbReference type="Proteomes" id="UP001178277"/>
    </source>
</evidence>
<dbReference type="RefSeq" id="WP_305160886.1">
    <property type="nucleotide sequence ID" value="NZ_JAUUTP010000015.1"/>
</dbReference>
<evidence type="ECO:0000313" key="1">
    <source>
        <dbReference type="EMBL" id="MDP1419631.1"/>
    </source>
</evidence>
<comment type="caution">
    <text evidence="1">The sequence shown here is derived from an EMBL/GenBank/DDBJ whole genome shotgun (WGS) entry which is preliminary data.</text>
</comment>
<sequence>MGKLLLGVLEVGSITIDSDTTLTSIRNQVADSKIIEGKPNSFVYFLSPQKIYSDSFFIQLIFIDEKLIKVILRAYSETEEDGMTLAKRHRRWLIGLLGEQLGIKNQIDIDWGIVKPCLDMRSGQSEIHISYY</sequence>
<dbReference type="EMBL" id="JAUUTP010000015">
    <property type="protein sequence ID" value="MDP1419631.1"/>
    <property type="molecule type" value="Genomic_DNA"/>
</dbReference>